<keyword evidence="2" id="KW-1185">Reference proteome</keyword>
<dbReference type="EMBL" id="CAJVPM010036256">
    <property type="protein sequence ID" value="CAG8692252.1"/>
    <property type="molecule type" value="Genomic_DNA"/>
</dbReference>
<name>A0ACA9P7S8_9GLOM</name>
<reference evidence="1" key="1">
    <citation type="submission" date="2021-06" db="EMBL/GenBank/DDBJ databases">
        <authorList>
            <person name="Kallberg Y."/>
            <person name="Tangrot J."/>
            <person name="Rosling A."/>
        </authorList>
    </citation>
    <scope>NUCLEOTIDE SEQUENCE</scope>
    <source>
        <strain evidence="1">AU212A</strain>
    </source>
</reference>
<organism evidence="1 2">
    <name type="scientific">Scutellospora calospora</name>
    <dbReference type="NCBI Taxonomy" id="85575"/>
    <lineage>
        <taxon>Eukaryota</taxon>
        <taxon>Fungi</taxon>
        <taxon>Fungi incertae sedis</taxon>
        <taxon>Mucoromycota</taxon>
        <taxon>Glomeromycotina</taxon>
        <taxon>Glomeromycetes</taxon>
        <taxon>Diversisporales</taxon>
        <taxon>Gigasporaceae</taxon>
        <taxon>Scutellospora</taxon>
    </lineage>
</organism>
<sequence length="89" mass="9921">MISSLRLCRNILKQAPLSTVYEVREIGINERCTNGDDLSEEFTLSYHPCGTAKMAPESKDGNTNAPTAMVAWRSSRLIAGLYEKELDEL</sequence>
<evidence type="ECO:0000313" key="2">
    <source>
        <dbReference type="Proteomes" id="UP000789860"/>
    </source>
</evidence>
<gene>
    <name evidence="1" type="ORF">SCALOS_LOCUS10179</name>
</gene>
<feature type="non-terminal residue" evidence="1">
    <location>
        <position position="1"/>
    </location>
</feature>
<dbReference type="Proteomes" id="UP000789860">
    <property type="component" value="Unassembled WGS sequence"/>
</dbReference>
<proteinExistence type="predicted"/>
<protein>
    <submittedName>
        <fullName evidence="1">1891_t:CDS:1</fullName>
    </submittedName>
</protein>
<accession>A0ACA9P7S8</accession>
<evidence type="ECO:0000313" key="1">
    <source>
        <dbReference type="EMBL" id="CAG8692252.1"/>
    </source>
</evidence>
<comment type="caution">
    <text evidence="1">The sequence shown here is derived from an EMBL/GenBank/DDBJ whole genome shotgun (WGS) entry which is preliminary data.</text>
</comment>